<dbReference type="PANTHER" id="PTHR42770">
    <property type="entry name" value="AMINO ACID TRANSPORTER-RELATED"/>
    <property type="match status" value="1"/>
</dbReference>
<evidence type="ECO:0000256" key="1">
    <source>
        <dbReference type="ARBA" id="ARBA00004651"/>
    </source>
</evidence>
<dbReference type="EMBL" id="SXDP01000008">
    <property type="protein sequence ID" value="NEZ47521.1"/>
    <property type="molecule type" value="Genomic_DNA"/>
</dbReference>
<dbReference type="InterPro" id="IPR002293">
    <property type="entry name" value="AA/rel_permease1"/>
</dbReference>
<feature type="transmembrane region" description="Helical" evidence="6">
    <location>
        <begin position="197"/>
        <end position="219"/>
    </location>
</feature>
<comment type="caution">
    <text evidence="7">The sequence shown here is derived from an EMBL/GenBank/DDBJ whole genome shotgun (WGS) entry which is preliminary data.</text>
</comment>
<keyword evidence="4 6" id="KW-1133">Transmembrane helix</keyword>
<organism evidence="7 8">
    <name type="scientific">Clostridium niameyense</name>
    <dbReference type="NCBI Taxonomy" id="1622073"/>
    <lineage>
        <taxon>Bacteria</taxon>
        <taxon>Bacillati</taxon>
        <taxon>Bacillota</taxon>
        <taxon>Clostridia</taxon>
        <taxon>Eubacteriales</taxon>
        <taxon>Clostridiaceae</taxon>
        <taxon>Clostridium</taxon>
    </lineage>
</organism>
<feature type="transmembrane region" description="Helical" evidence="6">
    <location>
        <begin position="157"/>
        <end position="177"/>
    </location>
</feature>
<dbReference type="Gene3D" id="1.20.1740.10">
    <property type="entry name" value="Amino acid/polyamine transporter I"/>
    <property type="match status" value="1"/>
</dbReference>
<evidence type="ECO:0000313" key="8">
    <source>
        <dbReference type="Proteomes" id="UP000473885"/>
    </source>
</evidence>
<feature type="transmembrane region" description="Helical" evidence="6">
    <location>
        <begin position="276"/>
        <end position="298"/>
    </location>
</feature>
<feature type="transmembrane region" description="Helical" evidence="6">
    <location>
        <begin position="95"/>
        <end position="120"/>
    </location>
</feature>
<dbReference type="Proteomes" id="UP000473885">
    <property type="component" value="Unassembled WGS sequence"/>
</dbReference>
<feature type="transmembrane region" description="Helical" evidence="6">
    <location>
        <begin position="45"/>
        <end position="65"/>
    </location>
</feature>
<evidence type="ECO:0000256" key="5">
    <source>
        <dbReference type="ARBA" id="ARBA00023136"/>
    </source>
</evidence>
<name>A0A6M0RB47_9CLOT</name>
<evidence type="ECO:0000256" key="2">
    <source>
        <dbReference type="ARBA" id="ARBA00022475"/>
    </source>
</evidence>
<feature type="transmembrane region" description="Helical" evidence="6">
    <location>
        <begin position="416"/>
        <end position="434"/>
    </location>
</feature>
<keyword evidence="5 6" id="KW-0472">Membrane</keyword>
<dbReference type="GO" id="GO:0005886">
    <property type="term" value="C:plasma membrane"/>
    <property type="evidence" value="ECO:0007669"/>
    <property type="project" value="UniProtKB-SubCell"/>
</dbReference>
<evidence type="ECO:0000256" key="6">
    <source>
        <dbReference type="SAM" id="Phobius"/>
    </source>
</evidence>
<dbReference type="GO" id="GO:0022857">
    <property type="term" value="F:transmembrane transporter activity"/>
    <property type="evidence" value="ECO:0007669"/>
    <property type="project" value="InterPro"/>
</dbReference>
<feature type="transmembrane region" description="Helical" evidence="6">
    <location>
        <begin position="231"/>
        <end position="256"/>
    </location>
</feature>
<sequence length="451" mass="48904">MENDSHRNKRKIGLFAATCVVAGNMIGSGVFMLPASLAAVAGPGSILMAWMITGIGSIFMALSCARLGSRIPKTGGPYEFGKLAFGDFIGFLNAWLYWSATWISNAAIIIAIGSYASYIIPALNDGFNALLFNSSILWIFTILNIKGTKEAAKFETAITVFKLLVFIFFVIFAGMHFNSSNVTPMLPKGKGMNTLPLAVATTLFAFTGFESSAVGAEHIENPEKNIRRSTILGLSITIVFYIAISFFAMGAMPGNILSKSTSPMTDIMAQFFGKSIVNIFNLAIVITILGTISGWIMLAAQMSYAVAKDGLFPSVFAKLHSKHKTPYMGLIINGILTNILLILNSSKGMVSAYNFMILLATLSYLPVYATTNASDMILLFKCKGNVTIGKFIKIAIVPLIGFIYACWAMYGSGAETVLYGFMLMLAGIPIYIYMKLKSRKDCSKDLVEELM</sequence>
<keyword evidence="8" id="KW-1185">Reference proteome</keyword>
<keyword evidence="3 6" id="KW-0812">Transmembrane</keyword>
<gene>
    <name evidence="7" type="ORF">FDF74_09990</name>
</gene>
<feature type="transmembrane region" description="Helical" evidence="6">
    <location>
        <begin position="12"/>
        <end position="33"/>
    </location>
</feature>
<reference evidence="7 8" key="1">
    <citation type="submission" date="2019-04" db="EMBL/GenBank/DDBJ databases">
        <title>Genome sequencing of Clostridium botulinum Groups I-IV and Clostridium butyricum.</title>
        <authorList>
            <person name="Brunt J."/>
            <person name="Van Vliet A.H.M."/>
            <person name="Stringer S.C."/>
            <person name="Carter A.T."/>
            <person name="Peck M.W."/>
        </authorList>
    </citation>
    <scope>NUCLEOTIDE SEQUENCE [LARGE SCALE GENOMIC DNA]</scope>
    <source>
        <strain evidence="7 8">IFR 18/094</strain>
    </source>
</reference>
<dbReference type="Pfam" id="PF13520">
    <property type="entry name" value="AA_permease_2"/>
    <property type="match status" value="1"/>
</dbReference>
<accession>A0A6M0RB47</accession>
<dbReference type="InterPro" id="IPR050367">
    <property type="entry name" value="APC_superfamily"/>
</dbReference>
<feature type="transmembrane region" description="Helical" evidence="6">
    <location>
        <begin position="327"/>
        <end position="346"/>
    </location>
</feature>
<feature type="transmembrane region" description="Helical" evidence="6">
    <location>
        <begin position="126"/>
        <end position="145"/>
    </location>
</feature>
<evidence type="ECO:0000256" key="3">
    <source>
        <dbReference type="ARBA" id="ARBA00022692"/>
    </source>
</evidence>
<dbReference type="PIRSF" id="PIRSF006060">
    <property type="entry name" value="AA_transporter"/>
    <property type="match status" value="1"/>
</dbReference>
<evidence type="ECO:0000256" key="4">
    <source>
        <dbReference type="ARBA" id="ARBA00022989"/>
    </source>
</evidence>
<dbReference type="AlphaFoldDB" id="A0A6M0RB47"/>
<evidence type="ECO:0000313" key="7">
    <source>
        <dbReference type="EMBL" id="NEZ47521.1"/>
    </source>
</evidence>
<protein>
    <submittedName>
        <fullName evidence="7">Amino acid permease</fullName>
    </submittedName>
</protein>
<feature type="transmembrane region" description="Helical" evidence="6">
    <location>
        <begin position="391"/>
        <end position="410"/>
    </location>
</feature>
<comment type="subcellular location">
    <subcellularLocation>
        <location evidence="1">Cell membrane</location>
        <topology evidence="1">Multi-pass membrane protein</topology>
    </subcellularLocation>
</comment>
<proteinExistence type="predicted"/>
<keyword evidence="2" id="KW-1003">Cell membrane</keyword>
<feature type="transmembrane region" description="Helical" evidence="6">
    <location>
        <begin position="352"/>
        <end position="370"/>
    </location>
</feature>
<dbReference type="RefSeq" id="WP_163249512.1">
    <property type="nucleotide sequence ID" value="NZ_SXDP01000008.1"/>
</dbReference>
<dbReference type="PANTHER" id="PTHR42770:SF18">
    <property type="entry name" value="ARGININE_AGMATINE ANTIPORTER"/>
    <property type="match status" value="1"/>
</dbReference>